<evidence type="ECO:0000313" key="2">
    <source>
        <dbReference type="Proteomes" id="UP000019202"/>
    </source>
</evidence>
<evidence type="ECO:0000313" key="1">
    <source>
        <dbReference type="EMBL" id="CDL83856.1"/>
    </source>
</evidence>
<dbReference type="RefSeq" id="WP_038239558.1">
    <property type="nucleotide sequence ID" value="NZ_CAWLWS010000097.1"/>
</dbReference>
<dbReference type="OrthoDB" id="6448170at2"/>
<name>W1J1V2_9GAMM</name>
<proteinExistence type="predicted"/>
<comment type="caution">
    <text evidence="1">The sequence shown here is derived from an EMBL/GenBank/DDBJ whole genome shotgun (WGS) entry which is preliminary data.</text>
</comment>
<dbReference type="AlphaFoldDB" id="W1J1V2"/>
<keyword evidence="2" id="KW-1185">Reference proteome</keyword>
<dbReference type="STRING" id="1427518.XSR1_380020"/>
<accession>W1J1V2</accession>
<dbReference type="Proteomes" id="UP000019202">
    <property type="component" value="Unassembled WGS sequence"/>
</dbReference>
<sequence length="135" mass="15384">MGQIHFVNIDKIGFDIIKDNKNHCIGVDTGCDKRIDLNDAERISQFFIIKSVGIENIFSQKTLPTSTSKGDFILFSLVGENDRVDNTFPRITIRINEIHHFHSSLDSLLEINFSFYEYSLLAPEYFCYEGAGNGK</sequence>
<protein>
    <submittedName>
        <fullName evidence="1">Uncharacterized protein</fullName>
    </submittedName>
</protein>
<dbReference type="EMBL" id="CBXF010000097">
    <property type="protein sequence ID" value="CDL83856.1"/>
    <property type="molecule type" value="Genomic_DNA"/>
</dbReference>
<organism evidence="1 2">
    <name type="scientific">Xenorhabdus szentirmaii DSM 16338</name>
    <dbReference type="NCBI Taxonomy" id="1427518"/>
    <lineage>
        <taxon>Bacteria</taxon>
        <taxon>Pseudomonadati</taxon>
        <taxon>Pseudomonadota</taxon>
        <taxon>Gammaproteobacteria</taxon>
        <taxon>Enterobacterales</taxon>
        <taxon>Morganellaceae</taxon>
        <taxon>Xenorhabdus</taxon>
    </lineage>
</organism>
<gene>
    <name evidence="1" type="ORF">XSR1_380020</name>
</gene>
<reference evidence="1" key="1">
    <citation type="submission" date="2013-11" db="EMBL/GenBank/DDBJ databases">
        <title>Draft genome sequence and annotation of the entomopathogenic bacteria, Xenorhabdus cabanillasi strain JM26 and Xenorhabdus szentirmai strain DSM 16338.</title>
        <authorList>
            <person name="Gualtieri M."/>
            <person name="Ogier J.C."/>
            <person name="Pages S."/>
            <person name="Givaudan A."/>
            <person name="Gaudriault S."/>
        </authorList>
    </citation>
    <scope>NUCLEOTIDE SEQUENCE [LARGE SCALE GENOMIC DNA]</scope>
    <source>
        <strain evidence="1">DSM 16338</strain>
    </source>
</reference>